<sequence length="48" mass="5962">METRALKHDPILMRVCIHCWTTVVCSEPIQKWSWEKLRYRDFFYFSPL</sequence>
<organism evidence="1">
    <name type="scientific">Arundo donax</name>
    <name type="common">Giant reed</name>
    <name type="synonym">Donax arundinaceus</name>
    <dbReference type="NCBI Taxonomy" id="35708"/>
    <lineage>
        <taxon>Eukaryota</taxon>
        <taxon>Viridiplantae</taxon>
        <taxon>Streptophyta</taxon>
        <taxon>Embryophyta</taxon>
        <taxon>Tracheophyta</taxon>
        <taxon>Spermatophyta</taxon>
        <taxon>Magnoliopsida</taxon>
        <taxon>Liliopsida</taxon>
        <taxon>Poales</taxon>
        <taxon>Poaceae</taxon>
        <taxon>PACMAD clade</taxon>
        <taxon>Arundinoideae</taxon>
        <taxon>Arundineae</taxon>
        <taxon>Arundo</taxon>
    </lineage>
</organism>
<protein>
    <submittedName>
        <fullName evidence="1">Uncharacterized protein</fullName>
    </submittedName>
</protein>
<dbReference type="EMBL" id="GBRH01230255">
    <property type="protein sequence ID" value="JAD67640.1"/>
    <property type="molecule type" value="Transcribed_RNA"/>
</dbReference>
<reference evidence="1" key="1">
    <citation type="submission" date="2014-09" db="EMBL/GenBank/DDBJ databases">
        <authorList>
            <person name="Magalhaes I.L.F."/>
            <person name="Oliveira U."/>
            <person name="Santos F.R."/>
            <person name="Vidigal T.H.D.A."/>
            <person name="Brescovit A.D."/>
            <person name="Santos A.J."/>
        </authorList>
    </citation>
    <scope>NUCLEOTIDE SEQUENCE</scope>
    <source>
        <tissue evidence="1">Shoot tissue taken approximately 20 cm above the soil surface</tissue>
    </source>
</reference>
<reference evidence="1" key="2">
    <citation type="journal article" date="2015" name="Data Brief">
        <title>Shoot transcriptome of the giant reed, Arundo donax.</title>
        <authorList>
            <person name="Barrero R.A."/>
            <person name="Guerrero F.D."/>
            <person name="Moolhuijzen P."/>
            <person name="Goolsby J.A."/>
            <person name="Tidwell J."/>
            <person name="Bellgard S.E."/>
            <person name="Bellgard M.I."/>
        </authorList>
    </citation>
    <scope>NUCLEOTIDE SEQUENCE</scope>
    <source>
        <tissue evidence="1">Shoot tissue taken approximately 20 cm above the soil surface</tissue>
    </source>
</reference>
<evidence type="ECO:0000313" key="1">
    <source>
        <dbReference type="EMBL" id="JAD67640.1"/>
    </source>
</evidence>
<dbReference type="AlphaFoldDB" id="A0A0A9C2R3"/>
<accession>A0A0A9C2R3</accession>
<name>A0A0A9C2R3_ARUDO</name>
<proteinExistence type="predicted"/>